<proteinExistence type="inferred from homology"/>
<feature type="compositionally biased region" description="Acidic residues" evidence="4">
    <location>
        <begin position="60"/>
        <end position="70"/>
    </location>
</feature>
<evidence type="ECO:0000256" key="4">
    <source>
        <dbReference type="SAM" id="MobiDB-lite"/>
    </source>
</evidence>
<comment type="subcellular location">
    <subcellularLocation>
        <location evidence="1">Nucleus</location>
    </subcellularLocation>
</comment>
<sequence>MSDAEAAPVSSEASTSAAAPAFKRRKRPQAVRTSLLHRETTGDSSDPSTREQTPLSGFEGDADDSTSETLEELLALRRLKRSTAGLELDRLNSGERKKRPKPTPGADAAEGGVVALSNGMLEGTNGGLRAGAGADRIRDDSEGPEAKARKIIKTDGFTGQTNTVDVDKHMLAYIEAELAKKRGAGSDAEEAAAASKPHDPRDELYRVAEKYKFADIEEAEKGKKERDEEEGNVTLSASMLMGIPEVDLGIDTKLKNIEATEKAKRSLQDSRNARREDGDEFAVDRFYRHRRVLESDSDALSRARAEAAAAADPAKSDPDAELRKQKPRDGRRQLATDEMAMSRFKKRQQQQWGK</sequence>
<feature type="region of interest" description="Disordered" evidence="4">
    <location>
        <begin position="304"/>
        <end position="354"/>
    </location>
</feature>
<evidence type="ECO:0000313" key="5">
    <source>
        <dbReference type="EMBL" id="POY76008.1"/>
    </source>
</evidence>
<dbReference type="Pfam" id="PF07052">
    <property type="entry name" value="Hep_59"/>
    <property type="match status" value="1"/>
</dbReference>
<keyword evidence="3" id="KW-0539">Nucleus</keyword>
<feature type="region of interest" description="Disordered" evidence="4">
    <location>
        <begin position="261"/>
        <end position="280"/>
    </location>
</feature>
<dbReference type="AlphaFoldDB" id="A0A2S5BGV4"/>
<feature type="compositionally biased region" description="Basic and acidic residues" evidence="4">
    <location>
        <begin position="216"/>
        <end position="226"/>
    </location>
</feature>
<feature type="compositionally biased region" description="Basic and acidic residues" evidence="4">
    <location>
        <begin position="314"/>
        <end position="335"/>
    </location>
</feature>
<evidence type="ECO:0000256" key="2">
    <source>
        <dbReference type="ARBA" id="ARBA00007643"/>
    </source>
</evidence>
<dbReference type="Proteomes" id="UP000237144">
    <property type="component" value="Unassembled WGS sequence"/>
</dbReference>
<comment type="similarity">
    <text evidence="2">Belongs to the TLS1 family.</text>
</comment>
<dbReference type="GO" id="GO:0005681">
    <property type="term" value="C:spliceosomal complex"/>
    <property type="evidence" value="ECO:0007669"/>
    <property type="project" value="TreeGrafter"/>
</dbReference>
<feature type="region of interest" description="Disordered" evidence="4">
    <location>
        <begin position="1"/>
        <end position="70"/>
    </location>
</feature>
<accession>A0A2S5BGV4</accession>
<protein>
    <submittedName>
        <fullName evidence="5">Uncharacterized protein</fullName>
    </submittedName>
</protein>
<feature type="compositionally biased region" description="Polar residues" evidence="4">
    <location>
        <begin position="42"/>
        <end position="55"/>
    </location>
</feature>
<evidence type="ECO:0000256" key="3">
    <source>
        <dbReference type="ARBA" id="ARBA00023242"/>
    </source>
</evidence>
<feature type="region of interest" description="Disordered" evidence="4">
    <location>
        <begin position="84"/>
        <end position="154"/>
    </location>
</feature>
<feature type="region of interest" description="Disordered" evidence="4">
    <location>
        <begin position="182"/>
        <end position="203"/>
    </location>
</feature>
<keyword evidence="6" id="KW-1185">Reference proteome</keyword>
<feature type="compositionally biased region" description="Low complexity" evidence="4">
    <location>
        <begin position="1"/>
        <end position="21"/>
    </location>
</feature>
<dbReference type="STRING" id="741276.A0A2S5BGV4"/>
<name>A0A2S5BGV4_9BASI</name>
<dbReference type="GO" id="GO:0000398">
    <property type="term" value="P:mRNA splicing, via spliceosome"/>
    <property type="evidence" value="ECO:0007669"/>
    <property type="project" value="TreeGrafter"/>
</dbReference>
<organism evidence="5 6">
    <name type="scientific">Rhodotorula taiwanensis</name>
    <dbReference type="NCBI Taxonomy" id="741276"/>
    <lineage>
        <taxon>Eukaryota</taxon>
        <taxon>Fungi</taxon>
        <taxon>Dikarya</taxon>
        <taxon>Basidiomycota</taxon>
        <taxon>Pucciniomycotina</taxon>
        <taxon>Microbotryomycetes</taxon>
        <taxon>Sporidiobolales</taxon>
        <taxon>Sporidiobolaceae</taxon>
        <taxon>Rhodotorula</taxon>
    </lineage>
</organism>
<dbReference type="OrthoDB" id="5627at2759"/>
<dbReference type="InterPro" id="IPR010756">
    <property type="entry name" value="Tls1-like"/>
</dbReference>
<evidence type="ECO:0000256" key="1">
    <source>
        <dbReference type="ARBA" id="ARBA00004123"/>
    </source>
</evidence>
<dbReference type="PANTHER" id="PTHR13486">
    <property type="entry name" value="TELOMERE LENGTH AND SILENCING PROTEIN 1 TLS1 FAMILY MEMBER"/>
    <property type="match status" value="1"/>
</dbReference>
<gene>
    <name evidence="5" type="ORF">BMF94_0731</name>
</gene>
<dbReference type="PANTHER" id="PTHR13486:SF2">
    <property type="entry name" value="SPLICING FACTOR C9ORF78"/>
    <property type="match status" value="1"/>
</dbReference>
<comment type="caution">
    <text evidence="5">The sequence shown here is derived from an EMBL/GenBank/DDBJ whole genome shotgun (WGS) entry which is preliminary data.</text>
</comment>
<reference evidence="5 6" key="1">
    <citation type="journal article" date="2018" name="Front. Microbiol.">
        <title>Prospects for Fungal Bioremediation of Acidic Radioactive Waste Sites: Characterization and Genome Sequence of Rhodotorula taiwanensis MD1149.</title>
        <authorList>
            <person name="Tkavc R."/>
            <person name="Matrosova V.Y."/>
            <person name="Grichenko O.E."/>
            <person name="Gostincar C."/>
            <person name="Volpe R.P."/>
            <person name="Klimenkova P."/>
            <person name="Gaidamakova E.K."/>
            <person name="Zhou C.E."/>
            <person name="Stewart B.J."/>
            <person name="Lyman M.G."/>
            <person name="Malfatti S.A."/>
            <person name="Rubinfeld B."/>
            <person name="Courtot M."/>
            <person name="Singh J."/>
            <person name="Dalgard C.L."/>
            <person name="Hamilton T."/>
            <person name="Frey K.G."/>
            <person name="Gunde-Cimerman N."/>
            <person name="Dugan L."/>
            <person name="Daly M.J."/>
        </authorList>
    </citation>
    <scope>NUCLEOTIDE SEQUENCE [LARGE SCALE GENOMIC DNA]</scope>
    <source>
        <strain evidence="5 6">MD1149</strain>
    </source>
</reference>
<feature type="region of interest" description="Disordered" evidence="4">
    <location>
        <begin position="216"/>
        <end position="235"/>
    </location>
</feature>
<dbReference type="EMBL" id="PJQD01000008">
    <property type="protein sequence ID" value="POY76008.1"/>
    <property type="molecule type" value="Genomic_DNA"/>
</dbReference>
<evidence type="ECO:0000313" key="6">
    <source>
        <dbReference type="Proteomes" id="UP000237144"/>
    </source>
</evidence>
<feature type="compositionally biased region" description="Basic and acidic residues" evidence="4">
    <location>
        <begin position="135"/>
        <end position="148"/>
    </location>
</feature>